<comment type="caution">
    <text evidence="2">The sequence shown here is derived from an EMBL/GenBank/DDBJ whole genome shotgun (WGS) entry which is preliminary data.</text>
</comment>
<dbReference type="PANTHER" id="PTHR35391:SF7">
    <property type="entry name" value="C2H2-TYPE DOMAIN-CONTAINING PROTEIN"/>
    <property type="match status" value="1"/>
</dbReference>
<feature type="compositionally biased region" description="Polar residues" evidence="1">
    <location>
        <begin position="712"/>
        <end position="726"/>
    </location>
</feature>
<dbReference type="PANTHER" id="PTHR35391">
    <property type="entry name" value="C2H2-TYPE DOMAIN-CONTAINING PROTEIN-RELATED"/>
    <property type="match status" value="1"/>
</dbReference>
<dbReference type="GeneID" id="85312572"/>
<feature type="compositionally biased region" description="Polar residues" evidence="1">
    <location>
        <begin position="553"/>
        <end position="562"/>
    </location>
</feature>
<evidence type="ECO:0008006" key="4">
    <source>
        <dbReference type="Google" id="ProtNLM"/>
    </source>
</evidence>
<accession>A0AAJ0BTN7</accession>
<keyword evidence="3" id="KW-1185">Reference proteome</keyword>
<reference evidence="2" key="1">
    <citation type="submission" date="2023-06" db="EMBL/GenBank/DDBJ databases">
        <title>Genome-scale phylogeny and comparative genomics of the fungal order Sordariales.</title>
        <authorList>
            <consortium name="Lawrence Berkeley National Laboratory"/>
            <person name="Hensen N."/>
            <person name="Bonometti L."/>
            <person name="Westerberg I."/>
            <person name="Brannstrom I.O."/>
            <person name="Guillou S."/>
            <person name="Cros-Aarteil S."/>
            <person name="Calhoun S."/>
            <person name="Haridas S."/>
            <person name="Kuo A."/>
            <person name="Mondo S."/>
            <person name="Pangilinan J."/>
            <person name="Riley R."/>
            <person name="Labutti K."/>
            <person name="Andreopoulos B."/>
            <person name="Lipzen A."/>
            <person name="Chen C."/>
            <person name="Yanf M."/>
            <person name="Daum C."/>
            <person name="Ng V."/>
            <person name="Clum A."/>
            <person name="Steindorff A."/>
            <person name="Ohm R."/>
            <person name="Martin F."/>
            <person name="Silar P."/>
            <person name="Natvig D."/>
            <person name="Lalanne C."/>
            <person name="Gautier V."/>
            <person name="Ament-Velasquez S.L."/>
            <person name="Kruys A."/>
            <person name="Hutchinson M.I."/>
            <person name="Powell A.J."/>
            <person name="Barry K."/>
            <person name="Miller A.N."/>
            <person name="Grigoriev I.V."/>
            <person name="Debuchy R."/>
            <person name="Gladieux P."/>
            <person name="Thoren M.H."/>
            <person name="Johannesson H."/>
        </authorList>
    </citation>
    <scope>NUCLEOTIDE SEQUENCE</scope>
    <source>
        <strain evidence="2">8032-3</strain>
    </source>
</reference>
<proteinExistence type="predicted"/>
<dbReference type="EMBL" id="MU839049">
    <property type="protein sequence ID" value="KAK1761841.1"/>
    <property type="molecule type" value="Genomic_DNA"/>
</dbReference>
<dbReference type="AlphaFoldDB" id="A0AAJ0BTN7"/>
<sequence>MDDDPTEEVGSSIGEVARQCQDALRKCLHIPPLMEYEWAENRLAEFNLWAAGTGAFAGERASLDSRLAVEWETKNFLISILILLLGCIEKCQAPATAADQAEEETRTAESEAEAPEPVRSSKETLDVPEPIPRSFSPWSDMSSSDSEFEEESTLPSASTSTSATFSAKVEVEQIIDHLSRLAVAIRKSGANSRAQKADRLFKPIEHQELRDHLTLLIIARGSEEGRKQHYSIDPGSLNTVQERLVLANLRRRNRFVYAQRHAQKLAFDAPSTQSKFVLPILDDPAIPHGGDETGRPRGQKNVALAEQAWTEGGTPRHPVAAVMTATSASAIGTHIDPVPRQTTTPSQIAKTNITSTAAKITYPRPPRLREGLRYFQCPCCCQTLPEMLRQDTLWKKHLMQDVCPYTCIIEDCSNPDALYVTRSEWMKHVRKDHQQCWECLPCATPGKLPPIFPSVEGFLDHLRHVHGGTIGEAQYSTLLLDAARPAPSGISRCPLCDETAPADSDPLLDHIAEHLHSFALLSLPWPRDESQDEDHESTDYFKSNDYFDDGSEDQSNQNNTGTESDRDEDGLESLPSNASAPRSVVSLISSGDEGEASSLTQNTWDSGVHPKGFTKEDCIEYMYNQPLQVSPNQLPSTSGMDPISEALGDTLTTNAITRQLLTLYPSGSQDGSVSWLPQPRLYMGLAMNEGGIGPNRSGLDEQGGAGPRGSMLNEQIGASPSGSGLNEQGGAGTSGAKEKRGVLSRLFRRRDKS</sequence>
<dbReference type="RefSeq" id="XP_060278054.1">
    <property type="nucleotide sequence ID" value="XM_060429385.1"/>
</dbReference>
<feature type="compositionally biased region" description="Low complexity" evidence="1">
    <location>
        <begin position="134"/>
        <end position="145"/>
    </location>
</feature>
<evidence type="ECO:0000313" key="3">
    <source>
        <dbReference type="Proteomes" id="UP001244011"/>
    </source>
</evidence>
<evidence type="ECO:0000256" key="1">
    <source>
        <dbReference type="SAM" id="MobiDB-lite"/>
    </source>
</evidence>
<name>A0AAJ0BTN7_9PEZI</name>
<protein>
    <recommendedName>
        <fullName evidence="4">C2H2-type domain-containing protein</fullName>
    </recommendedName>
</protein>
<evidence type="ECO:0000313" key="2">
    <source>
        <dbReference type="EMBL" id="KAK1761841.1"/>
    </source>
</evidence>
<organism evidence="2 3">
    <name type="scientific">Phialemonium atrogriseum</name>
    <dbReference type="NCBI Taxonomy" id="1093897"/>
    <lineage>
        <taxon>Eukaryota</taxon>
        <taxon>Fungi</taxon>
        <taxon>Dikarya</taxon>
        <taxon>Ascomycota</taxon>
        <taxon>Pezizomycotina</taxon>
        <taxon>Sordariomycetes</taxon>
        <taxon>Sordariomycetidae</taxon>
        <taxon>Cephalothecales</taxon>
        <taxon>Cephalothecaceae</taxon>
        <taxon>Phialemonium</taxon>
    </lineage>
</organism>
<feature type="region of interest" description="Disordered" evidence="1">
    <location>
        <begin position="99"/>
        <end position="162"/>
    </location>
</feature>
<feature type="region of interest" description="Disordered" evidence="1">
    <location>
        <begin position="693"/>
        <end position="753"/>
    </location>
</feature>
<dbReference type="Proteomes" id="UP001244011">
    <property type="component" value="Unassembled WGS sequence"/>
</dbReference>
<feature type="region of interest" description="Disordered" evidence="1">
    <location>
        <begin position="527"/>
        <end position="610"/>
    </location>
</feature>
<gene>
    <name evidence="2" type="ORF">QBC33DRAFT_553285</name>
</gene>
<feature type="compositionally biased region" description="Low complexity" evidence="1">
    <location>
        <begin position="153"/>
        <end position="162"/>
    </location>
</feature>